<protein>
    <submittedName>
        <fullName evidence="3">Uncharacterized protein</fullName>
    </submittedName>
</protein>
<evidence type="ECO:0000313" key="4">
    <source>
        <dbReference type="Proteomes" id="UP000070501"/>
    </source>
</evidence>
<feature type="chain" id="PRO_5007293653" evidence="2">
    <location>
        <begin position="34"/>
        <end position="193"/>
    </location>
</feature>
<dbReference type="Proteomes" id="UP000070501">
    <property type="component" value="Unassembled WGS sequence"/>
</dbReference>
<name>A0A136JCM8_9PEZI</name>
<feature type="compositionally biased region" description="Polar residues" evidence="1">
    <location>
        <begin position="181"/>
        <end position="193"/>
    </location>
</feature>
<evidence type="ECO:0000256" key="2">
    <source>
        <dbReference type="SAM" id="SignalP"/>
    </source>
</evidence>
<feature type="signal peptide" evidence="2">
    <location>
        <begin position="1"/>
        <end position="33"/>
    </location>
</feature>
<evidence type="ECO:0000313" key="3">
    <source>
        <dbReference type="EMBL" id="KXJ94886.1"/>
    </source>
</evidence>
<keyword evidence="4" id="KW-1185">Reference proteome</keyword>
<evidence type="ECO:0000256" key="1">
    <source>
        <dbReference type="SAM" id="MobiDB-lite"/>
    </source>
</evidence>
<feature type="region of interest" description="Disordered" evidence="1">
    <location>
        <begin position="172"/>
        <end position="193"/>
    </location>
</feature>
<proteinExistence type="predicted"/>
<dbReference type="EMBL" id="KQ964247">
    <property type="protein sequence ID" value="KXJ94886.1"/>
    <property type="molecule type" value="Genomic_DNA"/>
</dbReference>
<reference evidence="4" key="1">
    <citation type="submission" date="2016-02" db="EMBL/GenBank/DDBJ databases">
        <title>Draft genome sequence of Microdochium bolleyi, a fungal endophyte of beachgrass.</title>
        <authorList>
            <consortium name="DOE Joint Genome Institute"/>
            <person name="David A.S."/>
            <person name="May G."/>
            <person name="Haridas S."/>
            <person name="Lim J."/>
            <person name="Wang M."/>
            <person name="Labutti K."/>
            <person name="Lipzen A."/>
            <person name="Barry K."/>
            <person name="Grigoriev I.V."/>
        </authorList>
    </citation>
    <scope>NUCLEOTIDE SEQUENCE [LARGE SCALE GENOMIC DNA]</scope>
    <source>
        <strain evidence="4">J235TASD1</strain>
    </source>
</reference>
<sequence>MTFILLPSPASHCTTSSFLTLPLLFPACRTVLASVIRCSRRHDSVKDSTRGMPEVPITAQCFQFLGNIVVVVGARGYLATHHDSSLDEEDNDCDVGLQRQLRILLQPANSRTARVDGVLPRRGVVRHCRATCSFRTRLCPSWKCLCMVRLAAARRRGCIASSRAGMRVESPNHSPYGCIPEQQTPDLGSFSSA</sequence>
<keyword evidence="2" id="KW-0732">Signal</keyword>
<organism evidence="3 4">
    <name type="scientific">Microdochium bolleyi</name>
    <dbReference type="NCBI Taxonomy" id="196109"/>
    <lineage>
        <taxon>Eukaryota</taxon>
        <taxon>Fungi</taxon>
        <taxon>Dikarya</taxon>
        <taxon>Ascomycota</taxon>
        <taxon>Pezizomycotina</taxon>
        <taxon>Sordariomycetes</taxon>
        <taxon>Xylariomycetidae</taxon>
        <taxon>Xylariales</taxon>
        <taxon>Microdochiaceae</taxon>
        <taxon>Microdochium</taxon>
    </lineage>
</organism>
<dbReference type="InParanoid" id="A0A136JCM8"/>
<accession>A0A136JCM8</accession>
<gene>
    <name evidence="3" type="ORF">Micbo1qcDRAFT_46993</name>
</gene>
<dbReference type="AlphaFoldDB" id="A0A136JCM8"/>